<dbReference type="EMBL" id="JBFALK010000002">
    <property type="protein sequence ID" value="MEV0967699.1"/>
    <property type="molecule type" value="Genomic_DNA"/>
</dbReference>
<comment type="caution">
    <text evidence="9">The sequence shown here is derived from an EMBL/GenBank/DDBJ whole genome shotgun (WGS) entry which is preliminary data.</text>
</comment>
<dbReference type="PANTHER" id="PTHR30173:SF36">
    <property type="entry name" value="ECF RNA POLYMERASE SIGMA FACTOR SIGJ"/>
    <property type="match status" value="1"/>
</dbReference>
<dbReference type="Proteomes" id="UP001551675">
    <property type="component" value="Unassembled WGS sequence"/>
</dbReference>
<dbReference type="Pfam" id="PF12680">
    <property type="entry name" value="SnoaL_2"/>
    <property type="match status" value="1"/>
</dbReference>
<feature type="domain" description="RNA polymerase sigma factor 70 region 4 type 2" evidence="7">
    <location>
        <begin position="100"/>
        <end position="152"/>
    </location>
</feature>
<evidence type="ECO:0000256" key="3">
    <source>
        <dbReference type="ARBA" id="ARBA00023015"/>
    </source>
</evidence>
<dbReference type="InterPro" id="IPR052704">
    <property type="entry name" value="ECF_Sigma-70_Domain"/>
</dbReference>
<evidence type="ECO:0000313" key="9">
    <source>
        <dbReference type="EMBL" id="MEV0967699.1"/>
    </source>
</evidence>
<sequence>MVDEFEKHRSRMFALAYRLLGSAVEAEDAVQDTYLRWSAAHHDEIRSPGAWLAKVLTNLCLNRLTSARARREQYIGPWLPEPVLTDAPFETAERRDSISMAFLVLLERLTPAERAVFVLREAFSYGYREIADVLELSEVNARQLHRRARQRIGDRRRFDAPADARRRVVERFLDAAGDGDLAGLERLLAADVVAWSDGGGKAAAARRAVSGAAHVARFVAGLAAKFGGPSLGLAHAEINGEAGVVASVDGAVTVVFVLETDGEQIFGLRAVLNPDKLAFLVGQLADTKAAR</sequence>
<keyword evidence="5" id="KW-0804">Transcription</keyword>
<dbReference type="InterPro" id="IPR013249">
    <property type="entry name" value="RNA_pol_sigma70_r4_t2"/>
</dbReference>
<dbReference type="InterPro" id="IPR037401">
    <property type="entry name" value="SnoaL-like"/>
</dbReference>
<keyword evidence="3" id="KW-0805">Transcription regulation</keyword>
<dbReference type="CDD" id="cd06171">
    <property type="entry name" value="Sigma70_r4"/>
    <property type="match status" value="1"/>
</dbReference>
<dbReference type="InterPro" id="IPR014303">
    <property type="entry name" value="RNA_pol_sigma-70_ECF"/>
</dbReference>
<dbReference type="SUPFAM" id="SSF88659">
    <property type="entry name" value="Sigma3 and sigma4 domains of RNA polymerase sigma factors"/>
    <property type="match status" value="1"/>
</dbReference>
<evidence type="ECO:0000256" key="2">
    <source>
        <dbReference type="ARBA" id="ARBA00011344"/>
    </source>
</evidence>
<accession>A0ABV3G7T8</accession>
<evidence type="ECO:0000256" key="4">
    <source>
        <dbReference type="ARBA" id="ARBA00023082"/>
    </source>
</evidence>
<evidence type="ECO:0000313" key="10">
    <source>
        <dbReference type="Proteomes" id="UP001551675"/>
    </source>
</evidence>
<dbReference type="InterPro" id="IPR036388">
    <property type="entry name" value="WH-like_DNA-bd_sf"/>
</dbReference>
<name>A0ABV3G7T8_MICGL</name>
<comment type="similarity">
    <text evidence="1">Belongs to the sigma-70 factor family. ECF subfamily.</text>
</comment>
<dbReference type="NCBIfam" id="TIGR02957">
    <property type="entry name" value="SigX4"/>
    <property type="match status" value="1"/>
</dbReference>
<evidence type="ECO:0000259" key="6">
    <source>
        <dbReference type="Pfam" id="PF04542"/>
    </source>
</evidence>
<dbReference type="RefSeq" id="WP_358129642.1">
    <property type="nucleotide sequence ID" value="NZ_JBFALK010000002.1"/>
</dbReference>
<feature type="domain" description="RNA polymerase sigma-70 region 2" evidence="6">
    <location>
        <begin position="5"/>
        <end position="68"/>
    </location>
</feature>
<evidence type="ECO:0000256" key="5">
    <source>
        <dbReference type="ARBA" id="ARBA00023163"/>
    </source>
</evidence>
<dbReference type="Gene3D" id="1.10.1740.10">
    <property type="match status" value="1"/>
</dbReference>
<comment type="subunit">
    <text evidence="2">Interacts transiently with the RNA polymerase catalytic core formed by RpoA, RpoB, RpoC and RpoZ (2 alpha, 1 beta, 1 beta' and 1 omega subunit) to form the RNA polymerase holoenzyme that can initiate transcription.</text>
</comment>
<dbReference type="NCBIfam" id="NF007214">
    <property type="entry name" value="PRK09636.1"/>
    <property type="match status" value="1"/>
</dbReference>
<dbReference type="InterPro" id="IPR007627">
    <property type="entry name" value="RNA_pol_sigma70_r2"/>
</dbReference>
<feature type="domain" description="SnoaL-like" evidence="8">
    <location>
        <begin position="169"/>
        <end position="250"/>
    </location>
</feature>
<dbReference type="SUPFAM" id="SSF88946">
    <property type="entry name" value="Sigma2 domain of RNA polymerase sigma factors"/>
    <property type="match status" value="1"/>
</dbReference>
<keyword evidence="4" id="KW-0731">Sigma factor</keyword>
<reference evidence="9 10" key="1">
    <citation type="submission" date="2024-06" db="EMBL/GenBank/DDBJ databases">
        <title>The Natural Products Discovery Center: Release of the First 8490 Sequenced Strains for Exploring Actinobacteria Biosynthetic Diversity.</title>
        <authorList>
            <person name="Kalkreuter E."/>
            <person name="Kautsar S.A."/>
            <person name="Yang D."/>
            <person name="Bader C.D."/>
            <person name="Teijaro C.N."/>
            <person name="Fluegel L."/>
            <person name="Davis C.M."/>
            <person name="Simpson J.R."/>
            <person name="Lauterbach L."/>
            <person name="Steele A.D."/>
            <person name="Gui C."/>
            <person name="Meng S."/>
            <person name="Li G."/>
            <person name="Viehrig K."/>
            <person name="Ye F."/>
            <person name="Su P."/>
            <person name="Kiefer A.F."/>
            <person name="Nichols A."/>
            <person name="Cepeda A.J."/>
            <person name="Yan W."/>
            <person name="Fan B."/>
            <person name="Jiang Y."/>
            <person name="Adhikari A."/>
            <person name="Zheng C.-J."/>
            <person name="Schuster L."/>
            <person name="Cowan T.M."/>
            <person name="Smanski M.J."/>
            <person name="Chevrette M.G."/>
            <person name="De Carvalho L.P.S."/>
            <person name="Shen B."/>
        </authorList>
    </citation>
    <scope>NUCLEOTIDE SEQUENCE [LARGE SCALE GENOMIC DNA]</scope>
    <source>
        <strain evidence="9 10">NPDC050100</strain>
    </source>
</reference>
<dbReference type="Gene3D" id="1.10.10.10">
    <property type="entry name" value="Winged helix-like DNA-binding domain superfamily/Winged helix DNA-binding domain"/>
    <property type="match status" value="1"/>
</dbReference>
<dbReference type="PANTHER" id="PTHR30173">
    <property type="entry name" value="SIGMA 19 FACTOR"/>
    <property type="match status" value="1"/>
</dbReference>
<organism evidence="9 10">
    <name type="scientific">Microtetraspora glauca</name>
    <dbReference type="NCBI Taxonomy" id="1996"/>
    <lineage>
        <taxon>Bacteria</taxon>
        <taxon>Bacillati</taxon>
        <taxon>Actinomycetota</taxon>
        <taxon>Actinomycetes</taxon>
        <taxon>Streptosporangiales</taxon>
        <taxon>Streptosporangiaceae</taxon>
        <taxon>Microtetraspora</taxon>
    </lineage>
</organism>
<keyword evidence="10" id="KW-1185">Reference proteome</keyword>
<dbReference type="InterPro" id="IPR013324">
    <property type="entry name" value="RNA_pol_sigma_r3/r4-like"/>
</dbReference>
<dbReference type="Gene3D" id="3.10.450.50">
    <property type="match status" value="1"/>
</dbReference>
<dbReference type="Pfam" id="PF08281">
    <property type="entry name" value="Sigma70_r4_2"/>
    <property type="match status" value="1"/>
</dbReference>
<dbReference type="SUPFAM" id="SSF54427">
    <property type="entry name" value="NTF2-like"/>
    <property type="match status" value="1"/>
</dbReference>
<dbReference type="InterPro" id="IPR013325">
    <property type="entry name" value="RNA_pol_sigma_r2"/>
</dbReference>
<dbReference type="InterPro" id="IPR032710">
    <property type="entry name" value="NTF2-like_dom_sf"/>
</dbReference>
<proteinExistence type="inferred from homology"/>
<gene>
    <name evidence="9" type="ORF">AB0I59_03620</name>
</gene>
<dbReference type="InterPro" id="IPR014284">
    <property type="entry name" value="RNA_pol_sigma-70_dom"/>
</dbReference>
<dbReference type="Pfam" id="PF04542">
    <property type="entry name" value="Sigma70_r2"/>
    <property type="match status" value="1"/>
</dbReference>
<protein>
    <submittedName>
        <fullName evidence="9">RNA polymerase sigma-70 factor</fullName>
    </submittedName>
</protein>
<dbReference type="NCBIfam" id="TIGR02937">
    <property type="entry name" value="sigma70-ECF"/>
    <property type="match status" value="1"/>
</dbReference>
<evidence type="ECO:0000259" key="8">
    <source>
        <dbReference type="Pfam" id="PF12680"/>
    </source>
</evidence>
<evidence type="ECO:0000259" key="7">
    <source>
        <dbReference type="Pfam" id="PF08281"/>
    </source>
</evidence>
<evidence type="ECO:0000256" key="1">
    <source>
        <dbReference type="ARBA" id="ARBA00010641"/>
    </source>
</evidence>